<dbReference type="RefSeq" id="WP_151892660.1">
    <property type="nucleotide sequence ID" value="NZ_BKCF01000001.1"/>
</dbReference>
<evidence type="ECO:0000259" key="14">
    <source>
        <dbReference type="Pfam" id="PF07715"/>
    </source>
</evidence>
<dbReference type="PROSITE" id="PS01156">
    <property type="entry name" value="TONB_DEPENDENT_REC_2"/>
    <property type="match status" value="1"/>
</dbReference>
<accession>A0A5J4FXE1</accession>
<dbReference type="Pfam" id="PF00593">
    <property type="entry name" value="TonB_dep_Rec_b-barrel"/>
    <property type="match status" value="1"/>
</dbReference>
<dbReference type="Proteomes" id="UP000326994">
    <property type="component" value="Unassembled WGS sequence"/>
</dbReference>
<dbReference type="InterPro" id="IPR010917">
    <property type="entry name" value="TonB_rcpt_CS"/>
</dbReference>
<feature type="domain" description="TonB-dependent receptor plug" evidence="14">
    <location>
        <begin position="122"/>
        <end position="231"/>
    </location>
</feature>
<proteinExistence type="inferred from homology"/>
<feature type="signal peptide" evidence="12">
    <location>
        <begin position="1"/>
        <end position="20"/>
    </location>
</feature>
<keyword evidence="3 10" id="KW-1134">Transmembrane beta strand</keyword>
<evidence type="ECO:0000313" key="16">
    <source>
        <dbReference type="Proteomes" id="UP000326994"/>
    </source>
</evidence>
<comment type="similarity">
    <text evidence="10 11">Belongs to the TonB-dependent receptor family.</text>
</comment>
<dbReference type="PANTHER" id="PTHR30069">
    <property type="entry name" value="TONB-DEPENDENT OUTER MEMBRANE RECEPTOR"/>
    <property type="match status" value="1"/>
</dbReference>
<dbReference type="GO" id="GO:0044718">
    <property type="term" value="P:siderophore transmembrane transport"/>
    <property type="evidence" value="ECO:0007669"/>
    <property type="project" value="TreeGrafter"/>
</dbReference>
<dbReference type="Gene3D" id="2.60.40.1120">
    <property type="entry name" value="Carboxypeptidase-like, regulatory domain"/>
    <property type="match status" value="1"/>
</dbReference>
<keyword evidence="5 12" id="KW-0732">Signal</keyword>
<keyword evidence="8 15" id="KW-0675">Receptor</keyword>
<evidence type="ECO:0000256" key="1">
    <source>
        <dbReference type="ARBA" id="ARBA00004571"/>
    </source>
</evidence>
<evidence type="ECO:0000256" key="7">
    <source>
        <dbReference type="ARBA" id="ARBA00023136"/>
    </source>
</evidence>
<evidence type="ECO:0000259" key="13">
    <source>
        <dbReference type="Pfam" id="PF00593"/>
    </source>
</evidence>
<evidence type="ECO:0000256" key="11">
    <source>
        <dbReference type="RuleBase" id="RU003357"/>
    </source>
</evidence>
<dbReference type="OrthoDB" id="9761152at2"/>
<evidence type="ECO:0000256" key="5">
    <source>
        <dbReference type="ARBA" id="ARBA00022729"/>
    </source>
</evidence>
<dbReference type="InterPro" id="IPR000531">
    <property type="entry name" value="Beta-barrel_TonB"/>
</dbReference>
<dbReference type="Pfam" id="PF07715">
    <property type="entry name" value="Plug"/>
    <property type="match status" value="1"/>
</dbReference>
<keyword evidence="6 11" id="KW-0798">TonB box</keyword>
<dbReference type="Gene3D" id="2.40.170.20">
    <property type="entry name" value="TonB-dependent receptor, beta-barrel domain"/>
    <property type="match status" value="1"/>
</dbReference>
<evidence type="ECO:0000313" key="15">
    <source>
        <dbReference type="EMBL" id="GEQ84715.1"/>
    </source>
</evidence>
<dbReference type="InterPro" id="IPR037066">
    <property type="entry name" value="Plug_dom_sf"/>
</dbReference>
<evidence type="ECO:0000256" key="6">
    <source>
        <dbReference type="ARBA" id="ARBA00023077"/>
    </source>
</evidence>
<dbReference type="InterPro" id="IPR008969">
    <property type="entry name" value="CarboxyPept-like_regulatory"/>
</dbReference>
<feature type="chain" id="PRO_5023832674" evidence="12">
    <location>
        <begin position="21"/>
        <end position="889"/>
    </location>
</feature>
<gene>
    <name evidence="15" type="ORF">ULMS_02230</name>
</gene>
<evidence type="ECO:0000256" key="12">
    <source>
        <dbReference type="SAM" id="SignalP"/>
    </source>
</evidence>
<dbReference type="AlphaFoldDB" id="A0A5J4FXE1"/>
<dbReference type="PROSITE" id="PS52016">
    <property type="entry name" value="TONB_DEPENDENT_REC_3"/>
    <property type="match status" value="1"/>
</dbReference>
<evidence type="ECO:0000256" key="2">
    <source>
        <dbReference type="ARBA" id="ARBA00022448"/>
    </source>
</evidence>
<name>A0A5J4FXE1_9FLAO</name>
<dbReference type="InterPro" id="IPR036942">
    <property type="entry name" value="Beta-barrel_TonB_sf"/>
</dbReference>
<evidence type="ECO:0000256" key="9">
    <source>
        <dbReference type="ARBA" id="ARBA00023237"/>
    </source>
</evidence>
<dbReference type="GO" id="GO:0015344">
    <property type="term" value="F:siderophore uptake transmembrane transporter activity"/>
    <property type="evidence" value="ECO:0007669"/>
    <property type="project" value="TreeGrafter"/>
</dbReference>
<feature type="domain" description="TonB-dependent receptor-like beta-barrel" evidence="13">
    <location>
        <begin position="310"/>
        <end position="858"/>
    </location>
</feature>
<keyword evidence="7 10" id="KW-0472">Membrane</keyword>
<sequence length="889" mass="97762">MKKLLLITFMAIAGMATSFAQGTVTGTVVDADLGGALPGANVLVNGTTNGTITDFDGNFKLEVANNNGTLTLSYVGFTGRTVNYTIKNGVANLGSINITPDAASLDEVIIVGSGIIQVAEGRQTPVAVSTIREEEIRLKVSGNAEFTESFKNTPSVYVANQGGGFGDSQVFLRGFDDTNTAFLLNGQPINGQEDGRMYWSNWSGMSDVANAVQVQRGLGASKLAISSVGGTVNIISKTTDKKQGGSVRILGGNDSYFKGTVSYDSGLNENGWAFSVLLDHWQAHKKYAFGTEGQGQNYLFAVGYQPSERSSFNFLLTGAPQYHDQNFGQSEDTYKAFGGRYNPNSGFLDGERFTERRNYYHKPVANLNWDYEINDKTDLATVVYASWGRGGGTGGLGRGRVRNEYNDNIPGVDPDEVTTEIDFEQIRDNNLALEGGIGEFGNSYARRASVNNHNWYGLLSNLNYEANENLNLSIGVDGRLYKGTHFYQINDLLGLSGYNDNFRTDRPDGYVFQNEYDADPWSALFDYANEANRTQFDYDENINYVGGFGQAEYATDRFSAFVQGAVSTQSFQRTGRFTGNTIDGVDGLGESEKINKLGYNAKGGVGYSINEASTFFANVGYYSKQPYLDNIFADIRNSNALVQPDVDNEEIFSYEAGYRYKKGNFRLNVDVYRTKWGNRFLSQSGRINGDPDNGIPDVFYTDRFTDLTQIHQGLEFDFEYRPDSDRYRLKGYGSLGNWKYDGSTPVTRQDNDTFEFLDFNGGVTEVDLTGTKVGRAPQTSFGAGLVLKVCEGLSVDGDYNVYTDIYAQVDPDDVVDEALAGNTFQANRLSAFGLLDVGFTYKFNFSGNKLTLRGNVYNATNEAYISSQNNFGNNLGTGRTYNASLRYAF</sequence>
<evidence type="ECO:0000256" key="3">
    <source>
        <dbReference type="ARBA" id="ARBA00022452"/>
    </source>
</evidence>
<dbReference type="InterPro" id="IPR039426">
    <property type="entry name" value="TonB-dep_rcpt-like"/>
</dbReference>
<keyword evidence="4 10" id="KW-0812">Transmembrane</keyword>
<dbReference type="SUPFAM" id="SSF49464">
    <property type="entry name" value="Carboxypeptidase regulatory domain-like"/>
    <property type="match status" value="1"/>
</dbReference>
<keyword evidence="16" id="KW-1185">Reference proteome</keyword>
<keyword evidence="9 10" id="KW-0998">Cell outer membrane</keyword>
<comment type="subcellular location">
    <subcellularLocation>
        <location evidence="1 10">Cell outer membrane</location>
        <topology evidence="1 10">Multi-pass membrane protein</topology>
    </subcellularLocation>
</comment>
<dbReference type="SUPFAM" id="SSF56935">
    <property type="entry name" value="Porins"/>
    <property type="match status" value="1"/>
</dbReference>
<keyword evidence="2 10" id="KW-0813">Transport</keyword>
<dbReference type="GO" id="GO:0009279">
    <property type="term" value="C:cell outer membrane"/>
    <property type="evidence" value="ECO:0007669"/>
    <property type="project" value="UniProtKB-SubCell"/>
</dbReference>
<comment type="caution">
    <text evidence="15">The sequence shown here is derived from an EMBL/GenBank/DDBJ whole genome shotgun (WGS) entry which is preliminary data.</text>
</comment>
<evidence type="ECO:0000256" key="8">
    <source>
        <dbReference type="ARBA" id="ARBA00023170"/>
    </source>
</evidence>
<organism evidence="15 16">
    <name type="scientific">Patiriisocius marinistellae</name>
    <dbReference type="NCBI Taxonomy" id="2494560"/>
    <lineage>
        <taxon>Bacteria</taxon>
        <taxon>Pseudomonadati</taxon>
        <taxon>Bacteroidota</taxon>
        <taxon>Flavobacteriia</taxon>
        <taxon>Flavobacteriales</taxon>
        <taxon>Flavobacteriaceae</taxon>
        <taxon>Patiriisocius</taxon>
    </lineage>
</organism>
<reference evidence="15 16" key="1">
    <citation type="submission" date="2019-08" db="EMBL/GenBank/DDBJ databases">
        <title>Ulvibacter marinistellae sp. nov., isolated from a starfish, Patiria pectinifera.</title>
        <authorList>
            <person name="Kawano K."/>
            <person name="Ushijima N."/>
            <person name="Kihara M."/>
            <person name="Itoh H."/>
        </authorList>
    </citation>
    <scope>NUCLEOTIDE SEQUENCE [LARGE SCALE GENOMIC DNA]</scope>
    <source>
        <strain evidence="15 16">KK4</strain>
    </source>
</reference>
<protein>
    <submittedName>
        <fullName evidence="15">TonB-dependent receptor</fullName>
    </submittedName>
</protein>
<dbReference type="Gene3D" id="2.170.130.10">
    <property type="entry name" value="TonB-dependent receptor, plug domain"/>
    <property type="match status" value="1"/>
</dbReference>
<evidence type="ECO:0000256" key="10">
    <source>
        <dbReference type="PROSITE-ProRule" id="PRU01360"/>
    </source>
</evidence>
<dbReference type="PANTHER" id="PTHR30069:SF29">
    <property type="entry name" value="HEMOGLOBIN AND HEMOGLOBIN-HAPTOGLOBIN-BINDING PROTEIN 1-RELATED"/>
    <property type="match status" value="1"/>
</dbReference>
<evidence type="ECO:0000256" key="4">
    <source>
        <dbReference type="ARBA" id="ARBA00022692"/>
    </source>
</evidence>
<dbReference type="EMBL" id="BKCF01000001">
    <property type="protein sequence ID" value="GEQ84715.1"/>
    <property type="molecule type" value="Genomic_DNA"/>
</dbReference>
<dbReference type="InterPro" id="IPR012910">
    <property type="entry name" value="Plug_dom"/>
</dbReference>
<dbReference type="Pfam" id="PF13715">
    <property type="entry name" value="CarbopepD_reg_2"/>
    <property type="match status" value="1"/>
</dbReference>